<dbReference type="Pfam" id="PF03626">
    <property type="entry name" value="COX4_pro"/>
    <property type="match status" value="1"/>
</dbReference>
<proteinExistence type="predicted"/>
<evidence type="ECO:0008006" key="9">
    <source>
        <dbReference type="Google" id="ProtNLM"/>
    </source>
</evidence>
<sequence>MSQIRPCTYVWLILILLTVFAFVVGKLEMGGITIVTVVLFSTLIKGQMVVDYFMGLRRVRWKWKIIMYSWLLLVMGLIGFAYSLGVK</sequence>
<feature type="transmembrane region" description="Helical" evidence="6">
    <location>
        <begin position="31"/>
        <end position="53"/>
    </location>
</feature>
<feature type="transmembrane region" description="Helical" evidence="6">
    <location>
        <begin position="65"/>
        <end position="84"/>
    </location>
</feature>
<organism evidence="7 8">
    <name type="scientific">Candidatus Thiomargarita nelsonii</name>
    <dbReference type="NCBI Taxonomy" id="1003181"/>
    <lineage>
        <taxon>Bacteria</taxon>
        <taxon>Pseudomonadati</taxon>
        <taxon>Pseudomonadota</taxon>
        <taxon>Gammaproteobacteria</taxon>
        <taxon>Thiotrichales</taxon>
        <taxon>Thiotrichaceae</taxon>
        <taxon>Thiomargarita</taxon>
    </lineage>
</organism>
<comment type="subcellular location">
    <subcellularLocation>
        <location evidence="1">Cell membrane</location>
        <topology evidence="1">Multi-pass membrane protein</topology>
    </subcellularLocation>
</comment>
<evidence type="ECO:0000313" key="8">
    <source>
        <dbReference type="Proteomes" id="UP000030428"/>
    </source>
</evidence>
<dbReference type="InterPro" id="IPR005171">
    <property type="entry name" value="Cyt_c_oxidase_su4_prok"/>
</dbReference>
<dbReference type="Proteomes" id="UP000030428">
    <property type="component" value="Unassembled WGS sequence"/>
</dbReference>
<evidence type="ECO:0000313" key="7">
    <source>
        <dbReference type="EMBL" id="KHD08549.1"/>
    </source>
</evidence>
<evidence type="ECO:0000256" key="3">
    <source>
        <dbReference type="ARBA" id="ARBA00022692"/>
    </source>
</evidence>
<name>A0A0A6PE61_9GAMM</name>
<dbReference type="AlphaFoldDB" id="A0A0A6PE61"/>
<keyword evidence="3 6" id="KW-0812">Transmembrane</keyword>
<accession>A0A0A6PE61</accession>
<evidence type="ECO:0000256" key="2">
    <source>
        <dbReference type="ARBA" id="ARBA00022475"/>
    </source>
</evidence>
<dbReference type="GO" id="GO:0005886">
    <property type="term" value="C:plasma membrane"/>
    <property type="evidence" value="ECO:0007669"/>
    <property type="project" value="UniProtKB-SubCell"/>
</dbReference>
<keyword evidence="4 6" id="KW-1133">Transmembrane helix</keyword>
<evidence type="ECO:0000256" key="4">
    <source>
        <dbReference type="ARBA" id="ARBA00022989"/>
    </source>
</evidence>
<protein>
    <recommendedName>
        <fullName evidence="9">Cytochrome C oxidase subunit IV</fullName>
    </recommendedName>
</protein>
<feature type="transmembrane region" description="Helical" evidence="6">
    <location>
        <begin position="7"/>
        <end position="25"/>
    </location>
</feature>
<evidence type="ECO:0000256" key="1">
    <source>
        <dbReference type="ARBA" id="ARBA00004651"/>
    </source>
</evidence>
<keyword evidence="2" id="KW-1003">Cell membrane</keyword>
<comment type="caution">
    <text evidence="7">The sequence shown here is derived from an EMBL/GenBank/DDBJ whole genome shotgun (WGS) entry which is preliminary data.</text>
</comment>
<gene>
    <name evidence="7" type="ORF">PN36_14075</name>
</gene>
<dbReference type="EMBL" id="JSZA02000047">
    <property type="protein sequence ID" value="KHD08549.1"/>
    <property type="molecule type" value="Genomic_DNA"/>
</dbReference>
<reference evidence="7 8" key="1">
    <citation type="journal article" date="2016" name="Front. Microbiol.">
        <title>Single-Cell (Meta-)Genomics of a Dimorphic Candidatus Thiomargarita nelsonii Reveals Genomic Plasticity.</title>
        <authorList>
            <person name="Flood B.E."/>
            <person name="Fliss P."/>
            <person name="Jones D.S."/>
            <person name="Dick G.J."/>
            <person name="Jain S."/>
            <person name="Kaster A.K."/>
            <person name="Winkel M."/>
            <person name="Mussmann M."/>
            <person name="Bailey J."/>
        </authorList>
    </citation>
    <scope>NUCLEOTIDE SEQUENCE [LARGE SCALE GENOMIC DNA]</scope>
    <source>
        <strain evidence="7">Hydrate Ridge</strain>
    </source>
</reference>
<keyword evidence="5 6" id="KW-0472">Membrane</keyword>
<evidence type="ECO:0000256" key="5">
    <source>
        <dbReference type="ARBA" id="ARBA00023136"/>
    </source>
</evidence>
<keyword evidence="8" id="KW-1185">Reference proteome</keyword>
<evidence type="ECO:0000256" key="6">
    <source>
        <dbReference type="SAM" id="Phobius"/>
    </source>
</evidence>